<dbReference type="InterPro" id="IPR003890">
    <property type="entry name" value="MIF4G-like_typ-3"/>
</dbReference>
<feature type="domain" description="W2" evidence="7">
    <location>
        <begin position="1472"/>
        <end position="1635"/>
    </location>
</feature>
<dbReference type="PROSITE" id="PS51366">
    <property type="entry name" value="MI"/>
    <property type="match status" value="1"/>
</dbReference>
<dbReference type="SUPFAM" id="SSF48371">
    <property type="entry name" value="ARM repeat"/>
    <property type="match status" value="3"/>
</dbReference>
<dbReference type="Pfam" id="PF02020">
    <property type="entry name" value="W2"/>
    <property type="match status" value="1"/>
</dbReference>
<comment type="similarity">
    <text evidence="1">Belongs to the eukaryotic initiation factor 4G family.</text>
</comment>
<feature type="compositionally biased region" description="Polar residues" evidence="6">
    <location>
        <begin position="218"/>
        <end position="229"/>
    </location>
</feature>
<dbReference type="CDD" id="cd11559">
    <property type="entry name" value="W2_eIF4G1_like"/>
    <property type="match status" value="1"/>
</dbReference>
<dbReference type="PANTHER" id="PTHR23253:SF78">
    <property type="entry name" value="EUKARYOTIC TRANSLATION INITIATION FACTOR 4G1, ISOFORM B-RELATED"/>
    <property type="match status" value="1"/>
</dbReference>
<feature type="region of interest" description="Disordered" evidence="6">
    <location>
        <begin position="271"/>
        <end position="297"/>
    </location>
</feature>
<feature type="compositionally biased region" description="Basic and acidic residues" evidence="6">
    <location>
        <begin position="460"/>
        <end position="484"/>
    </location>
</feature>
<dbReference type="InterPro" id="IPR003891">
    <property type="entry name" value="Initiation_fac_eIF4g_MI"/>
</dbReference>
<dbReference type="InterPro" id="IPR003307">
    <property type="entry name" value="W2_domain"/>
</dbReference>
<dbReference type="Gene3D" id="1.25.40.180">
    <property type="match status" value="3"/>
</dbReference>
<dbReference type="PANTHER" id="PTHR23253">
    <property type="entry name" value="EUKARYOTIC TRANSLATION INITIATION FACTOR 4 GAMMA"/>
    <property type="match status" value="1"/>
</dbReference>
<feature type="compositionally biased region" description="Gly residues" evidence="6">
    <location>
        <begin position="56"/>
        <end position="67"/>
    </location>
</feature>
<name>A0AAW1UYT9_9CUCU</name>
<feature type="region of interest" description="Disordered" evidence="6">
    <location>
        <begin position="785"/>
        <end position="805"/>
    </location>
</feature>
<feature type="compositionally biased region" description="Polar residues" evidence="6">
    <location>
        <begin position="1140"/>
        <end position="1151"/>
    </location>
</feature>
<keyword evidence="5" id="KW-0648">Protein biosynthesis</keyword>
<evidence type="ECO:0000313" key="9">
    <source>
        <dbReference type="EMBL" id="KAK9888567.1"/>
    </source>
</evidence>
<feature type="compositionally biased region" description="Basic and acidic residues" evidence="6">
    <location>
        <begin position="1152"/>
        <end position="1165"/>
    </location>
</feature>
<dbReference type="GO" id="GO:0006417">
    <property type="term" value="P:regulation of translation"/>
    <property type="evidence" value="ECO:0007669"/>
    <property type="project" value="UniProtKB-KW"/>
</dbReference>
<feature type="compositionally biased region" description="Polar residues" evidence="6">
    <location>
        <begin position="499"/>
        <end position="508"/>
    </location>
</feature>
<dbReference type="PROSITE" id="PS51363">
    <property type="entry name" value="W2"/>
    <property type="match status" value="1"/>
</dbReference>
<proteinExistence type="inferred from homology"/>
<keyword evidence="3" id="KW-0597">Phosphoprotein</keyword>
<dbReference type="Proteomes" id="UP001431783">
    <property type="component" value="Unassembled WGS sequence"/>
</dbReference>
<evidence type="ECO:0000313" key="10">
    <source>
        <dbReference type="Proteomes" id="UP001431783"/>
    </source>
</evidence>
<feature type="region of interest" description="Disordered" evidence="6">
    <location>
        <begin position="1105"/>
        <end position="1183"/>
    </location>
</feature>
<comment type="caution">
    <text evidence="9">The sequence shown here is derived from an EMBL/GenBank/DDBJ whole genome shotgun (WGS) entry which is preliminary data.</text>
</comment>
<organism evidence="9 10">
    <name type="scientific">Henosepilachna vigintioctopunctata</name>
    <dbReference type="NCBI Taxonomy" id="420089"/>
    <lineage>
        <taxon>Eukaryota</taxon>
        <taxon>Metazoa</taxon>
        <taxon>Ecdysozoa</taxon>
        <taxon>Arthropoda</taxon>
        <taxon>Hexapoda</taxon>
        <taxon>Insecta</taxon>
        <taxon>Pterygota</taxon>
        <taxon>Neoptera</taxon>
        <taxon>Endopterygota</taxon>
        <taxon>Coleoptera</taxon>
        <taxon>Polyphaga</taxon>
        <taxon>Cucujiformia</taxon>
        <taxon>Coccinelloidea</taxon>
        <taxon>Coccinellidae</taxon>
        <taxon>Epilachninae</taxon>
        <taxon>Epilachnini</taxon>
        <taxon>Henosepilachna</taxon>
    </lineage>
</organism>
<accession>A0AAW1UYT9</accession>
<gene>
    <name evidence="9" type="ORF">WA026_000810</name>
</gene>
<feature type="region of interest" description="Disordered" evidence="6">
    <location>
        <begin position="376"/>
        <end position="554"/>
    </location>
</feature>
<protein>
    <submittedName>
        <fullName evidence="9">Uncharacterized protein</fullName>
    </submittedName>
</protein>
<sequence length="1639" mass="184722">MVSRFVNGPVKHEGICILPPPPPPPSHHYRMVQTQPPRETFQITNQTYVPPPNQAGGQGGPLRGIGQAGPPNQAPTPPTQDLKVQAVPQQNPPMNLYQQQSAVRTNQQYNYRPQGPPNQTPRMANNQHRGQQQIYQSSPPTQFVQMPLQSSMYINPMTYFNAGQQRQGYVPQQVTLLQGQTFAAYPFNPAPLQQQPPAVAFPPYYSAMSRTGPPPQPASTQSNPNQTQIPPMPLVQPIAPQQPVSKMQKRRPNAVPIIDPITGANKLDEMFEQNNSQPPSGESSARQTPQPAPHNPNKEVQATFAKQVAQVLSNEEPPSYDVDRHSSNVDHVEPAPVFHPPPQQAVPNNTKYEHLVQTSTLKAHAKEFVLSTKETPVVSANCDSEEVTLPNKPQKGRESPAKGRKRDAKDHHKESSIKEVPATKEVVQAEKPQVPLVKEEPPKPKEAPVPVIGTQQSTKFVEREIEKRKKENKSDTKPPSDSHVVEPSVNQEPEPPVPTNTKSKQNASQKKDTQKANQKSGSSNVPPPQPAKSNSKTSKKNEINNKGASKEGTEMDVFDIADAVNANVPTTTDNSDLINANTETVTNNTVAPVVNSNSNNAVQVNKVENNDTVVVPKTVPEPKPVQRRVDVTDVFGGKLAGPAPVIPNVRRDNRDETDRAAFANDRTTLTDVNASRAGTSTDVIEPKSELPYKKGQWTPNNIHGEKKYDREFLLAVKNLPIILKLKPRNIPENLEWSSESRQYYDFQRLSDNRYNTGRNDFINPPFMGYGGKNSSMKGLQSLSKHPSLSGKMNNKGGGKSTNGGNKISISLREEVKLRETENAWKPGRLAKDAQSDEERKTIELYKRVRGVLNKLTPQKFDTLLNQIKSLKVDTIDRLQGVINLIFEKAVDEPNFSVAYAKMCKELSLQMQVSVNSDKKKEDIVNFRKLLINRCQEEFEKNSKDETSINEKLKEIEISSDPEKKKDLQFELEEIHRRIRMRSVGNIRFIGELFKFGMLTTNIMMTCLNILLTTKDEESLECLCKLMTTVGKELEDSQQRDLSKFFGIMQDIVDKKTMKCSSRIRFMLQDVIDLRKNKWVPRRQDMNPKTIDQIQKEAENEHLNQAMNSVPHTPRKSHIMDSEMNKSKSRQSTIDDGGWTTARNQKSSTFSVSKDKLKTKEARPDDPPSQFMPWGKGSQGTRLPQTLMGPSTTNKFAILDSGDCDRKISGGRYKDFYCPKGSSLERGNYNKHSYENRGAIRSGSQHRMNDVPMPTANQRVPQSTFVVPVKPEPVPPPQMNDEQMLRYFRNRLDEFINDNSTYEECEKDIKSTIHESYMQIIVTEGFLAVLEKFSAVRLKTGTLFSKLIKFQVLPLDKYCAGVEEILNQVEDLILDIPTIWNCLAEILAPAICDEVFSLNNLQKCSGALISSDLAYKLLAPIFKHIIREKDPNFLKMLWEKSELKLSSFMTAGKVEQFLKENQFEFLNGGQISLGNSEFSYEQIEQKLLEFFKKGTPFDIICNWITANVGKRVEENMFIRTLAVAIYKYSMDGNIINEEKLRKTNKLFQKYVDSNPTYELQCLYALQSLINILEHPSGLLLAMFNKLNENSILSQESFIAWENSNDPAEQEGKGVAMKQLTSFFTQLKENEDDYCSSEEEA</sequence>
<evidence type="ECO:0000256" key="4">
    <source>
        <dbReference type="ARBA" id="ARBA00022845"/>
    </source>
</evidence>
<feature type="compositionally biased region" description="Polar residues" evidence="6">
    <location>
        <begin position="515"/>
        <end position="524"/>
    </location>
</feature>
<evidence type="ECO:0000259" key="7">
    <source>
        <dbReference type="PROSITE" id="PS51363"/>
    </source>
</evidence>
<feature type="compositionally biased region" description="Basic and acidic residues" evidence="6">
    <location>
        <begin position="437"/>
        <end position="446"/>
    </location>
</feature>
<feature type="compositionally biased region" description="Basic and acidic residues" evidence="6">
    <location>
        <begin position="395"/>
        <end position="417"/>
    </location>
</feature>
<feature type="compositionally biased region" description="Polar residues" evidence="6">
    <location>
        <begin position="120"/>
        <end position="133"/>
    </location>
</feature>
<dbReference type="SMART" id="SM00543">
    <property type="entry name" value="MIF4G"/>
    <property type="match status" value="1"/>
</dbReference>
<dbReference type="Pfam" id="PF02847">
    <property type="entry name" value="MA3"/>
    <property type="match status" value="1"/>
</dbReference>
<evidence type="ECO:0000259" key="8">
    <source>
        <dbReference type="PROSITE" id="PS51366"/>
    </source>
</evidence>
<dbReference type="FunFam" id="1.25.40.180:FF:000042">
    <property type="entry name" value="Eukaryotic translation initiation factor 4 gamma"/>
    <property type="match status" value="1"/>
</dbReference>
<dbReference type="GO" id="GO:0016281">
    <property type="term" value="C:eukaryotic translation initiation factor 4F complex"/>
    <property type="evidence" value="ECO:0007669"/>
    <property type="project" value="TreeGrafter"/>
</dbReference>
<dbReference type="GO" id="GO:0003743">
    <property type="term" value="F:translation initiation factor activity"/>
    <property type="evidence" value="ECO:0007669"/>
    <property type="project" value="UniProtKB-KW"/>
</dbReference>
<dbReference type="InterPro" id="IPR016024">
    <property type="entry name" value="ARM-type_fold"/>
</dbReference>
<dbReference type="SMART" id="SM00515">
    <property type="entry name" value="eIF5C"/>
    <property type="match status" value="1"/>
</dbReference>
<feature type="domain" description="MI" evidence="8">
    <location>
        <begin position="1282"/>
        <end position="1405"/>
    </location>
</feature>
<feature type="compositionally biased region" description="Polar residues" evidence="6">
    <location>
        <begin position="272"/>
        <end position="289"/>
    </location>
</feature>
<feature type="compositionally biased region" description="Basic and acidic residues" evidence="6">
    <location>
        <begin position="539"/>
        <end position="553"/>
    </location>
</feature>
<dbReference type="GO" id="GO:0003729">
    <property type="term" value="F:mRNA binding"/>
    <property type="evidence" value="ECO:0007669"/>
    <property type="project" value="TreeGrafter"/>
</dbReference>
<evidence type="ECO:0000256" key="3">
    <source>
        <dbReference type="ARBA" id="ARBA00022553"/>
    </source>
</evidence>
<feature type="region of interest" description="Disordered" evidence="6">
    <location>
        <begin position="44"/>
        <end position="80"/>
    </location>
</feature>
<dbReference type="EMBL" id="JARQZJ010000121">
    <property type="protein sequence ID" value="KAK9888567.1"/>
    <property type="molecule type" value="Genomic_DNA"/>
</dbReference>
<dbReference type="Pfam" id="PF02854">
    <property type="entry name" value="MIF4G"/>
    <property type="match status" value="1"/>
</dbReference>
<keyword evidence="2" id="KW-0396">Initiation factor</keyword>
<feature type="region of interest" description="Disordered" evidence="6">
    <location>
        <begin position="208"/>
        <end position="251"/>
    </location>
</feature>
<evidence type="ECO:0000256" key="6">
    <source>
        <dbReference type="SAM" id="MobiDB-lite"/>
    </source>
</evidence>
<evidence type="ECO:0000256" key="5">
    <source>
        <dbReference type="ARBA" id="ARBA00022917"/>
    </source>
</evidence>
<evidence type="ECO:0000256" key="2">
    <source>
        <dbReference type="ARBA" id="ARBA00022540"/>
    </source>
</evidence>
<reference evidence="9 10" key="1">
    <citation type="submission" date="2023-03" db="EMBL/GenBank/DDBJ databases">
        <title>Genome insight into feeding habits of ladybird beetles.</title>
        <authorList>
            <person name="Li H.-S."/>
            <person name="Huang Y.-H."/>
            <person name="Pang H."/>
        </authorList>
    </citation>
    <scope>NUCLEOTIDE SEQUENCE [LARGE SCALE GENOMIC DNA]</scope>
    <source>
        <strain evidence="9">SYSU_2023b</strain>
        <tissue evidence="9">Whole body</tissue>
    </source>
</reference>
<keyword evidence="10" id="KW-1185">Reference proteome</keyword>
<keyword evidence="4" id="KW-0810">Translation regulation</keyword>
<evidence type="ECO:0000256" key="1">
    <source>
        <dbReference type="ARBA" id="ARBA00005775"/>
    </source>
</evidence>
<feature type="region of interest" description="Disordered" evidence="6">
    <location>
        <begin position="109"/>
        <end position="133"/>
    </location>
</feature>